<protein>
    <recommendedName>
        <fullName evidence="2">Rho termination factor-like N-terminal domain-containing protein</fullName>
    </recommendedName>
</protein>
<sequence length="138" mass="15265">MSPTSNADKPAEREEIPSTLERSDQKAQDTYAAALENAREEYGSGARAHQTAWAAVKRTHEKVGDHWEPKDENGPSDERSERTGGESAGGVDANATKDHLYEVAQRLEIEGRSEMTKDELVEAIQKANDRKTAQARED</sequence>
<proteinExistence type="predicted"/>
<dbReference type="Gene3D" id="1.10.1740.70">
    <property type="entry name" value="ChaB"/>
    <property type="match status" value="1"/>
</dbReference>
<dbReference type="InterPro" id="IPR037205">
    <property type="entry name" value="ChaB_sf"/>
</dbReference>
<dbReference type="SUPFAM" id="SSF140376">
    <property type="entry name" value="ChaB-like"/>
    <property type="match status" value="1"/>
</dbReference>
<dbReference type="AlphaFoldDB" id="M2YCF8"/>
<evidence type="ECO:0000256" key="1">
    <source>
        <dbReference type="SAM" id="MobiDB-lite"/>
    </source>
</evidence>
<organism evidence="3 4">
    <name type="scientific">Kocuria palustris PEL</name>
    <dbReference type="NCBI Taxonomy" id="1236550"/>
    <lineage>
        <taxon>Bacteria</taxon>
        <taxon>Bacillati</taxon>
        <taxon>Actinomycetota</taxon>
        <taxon>Actinomycetes</taxon>
        <taxon>Micrococcales</taxon>
        <taxon>Micrococcaceae</taxon>
        <taxon>Kocuria</taxon>
    </lineage>
</organism>
<feature type="region of interest" description="Disordered" evidence="1">
    <location>
        <begin position="1"/>
        <end position="97"/>
    </location>
</feature>
<dbReference type="STRING" id="71999.KPaMU14_08965"/>
<name>M2YCF8_9MICC</name>
<reference evidence="3 4" key="1">
    <citation type="journal article" date="2014" name="Genome Announc.">
        <title>Draft Genome Sequence of Kocuria palustris PEL.</title>
        <authorList>
            <person name="Sharma G."/>
            <person name="Khatri I."/>
            <person name="Subramanian S."/>
        </authorList>
    </citation>
    <scope>NUCLEOTIDE SEQUENCE [LARGE SCALE GENOMIC DNA]</scope>
    <source>
        <strain evidence="3 4">PEL</strain>
    </source>
</reference>
<dbReference type="GO" id="GO:0006353">
    <property type="term" value="P:DNA-templated transcription termination"/>
    <property type="evidence" value="ECO:0007669"/>
    <property type="project" value="InterPro"/>
</dbReference>
<dbReference type="InterPro" id="IPR009317">
    <property type="entry name" value="ChaB"/>
</dbReference>
<gene>
    <name evidence="3" type="ORF">C884_00605</name>
</gene>
<dbReference type="InterPro" id="IPR011112">
    <property type="entry name" value="Rho-like_N"/>
</dbReference>
<feature type="domain" description="Rho termination factor-like N-terminal" evidence="2">
    <location>
        <begin position="100"/>
        <end position="128"/>
    </location>
</feature>
<evidence type="ECO:0000313" key="3">
    <source>
        <dbReference type="EMBL" id="EME36314.1"/>
    </source>
</evidence>
<dbReference type="RefSeq" id="WP_006215028.1">
    <property type="nucleotide sequence ID" value="NZ_ANHZ02000016.1"/>
</dbReference>
<dbReference type="EMBL" id="ANHZ02000016">
    <property type="protein sequence ID" value="EME36314.1"/>
    <property type="molecule type" value="Genomic_DNA"/>
</dbReference>
<dbReference type="Proteomes" id="UP000009877">
    <property type="component" value="Unassembled WGS sequence"/>
</dbReference>
<dbReference type="Pfam" id="PF07498">
    <property type="entry name" value="Rho_N"/>
    <property type="match status" value="1"/>
</dbReference>
<feature type="compositionally biased region" description="Basic and acidic residues" evidence="1">
    <location>
        <begin position="61"/>
        <end position="84"/>
    </location>
</feature>
<feature type="compositionally biased region" description="Basic and acidic residues" evidence="1">
    <location>
        <begin position="9"/>
        <end position="27"/>
    </location>
</feature>
<accession>M2YCF8</accession>
<evidence type="ECO:0000259" key="2">
    <source>
        <dbReference type="Pfam" id="PF07498"/>
    </source>
</evidence>
<keyword evidence="4" id="KW-1185">Reference proteome</keyword>
<comment type="caution">
    <text evidence="3">The sequence shown here is derived from an EMBL/GenBank/DDBJ whole genome shotgun (WGS) entry which is preliminary data.</text>
</comment>
<evidence type="ECO:0000313" key="4">
    <source>
        <dbReference type="Proteomes" id="UP000009877"/>
    </source>
</evidence>
<dbReference type="Pfam" id="PF06150">
    <property type="entry name" value="ChaB"/>
    <property type="match status" value="1"/>
</dbReference>